<dbReference type="PANTHER" id="PTHR12696">
    <property type="entry name" value="TIP120"/>
    <property type="match status" value="1"/>
</dbReference>
<dbReference type="InterPro" id="IPR011989">
    <property type="entry name" value="ARM-like"/>
</dbReference>
<dbReference type="Pfam" id="PF08623">
    <property type="entry name" value="TIP120"/>
    <property type="match status" value="1"/>
</dbReference>
<comment type="similarity">
    <text evidence="1">Belongs to the CAND family.</text>
</comment>
<evidence type="ECO:0000256" key="4">
    <source>
        <dbReference type="SAM" id="MobiDB-lite"/>
    </source>
</evidence>
<evidence type="ECO:0000256" key="2">
    <source>
        <dbReference type="ARBA" id="ARBA00022737"/>
    </source>
</evidence>
<dbReference type="EMBL" id="JAZGSY010000129">
    <property type="protein sequence ID" value="KAL1840054.1"/>
    <property type="molecule type" value="Genomic_DNA"/>
</dbReference>
<dbReference type="Gene3D" id="1.25.10.10">
    <property type="entry name" value="Leucine-rich Repeat Variant"/>
    <property type="match status" value="1"/>
</dbReference>
<evidence type="ECO:0000313" key="7">
    <source>
        <dbReference type="Proteomes" id="UP001583172"/>
    </source>
</evidence>
<protein>
    <recommendedName>
        <fullName evidence="5">TATA-binding protein interacting (TIP20) domain-containing protein</fullName>
    </recommendedName>
</protein>
<dbReference type="Proteomes" id="UP001583172">
    <property type="component" value="Unassembled WGS sequence"/>
</dbReference>
<keyword evidence="2" id="KW-0677">Repeat</keyword>
<gene>
    <name evidence="6" type="ORF">VTJ49DRAFT_830</name>
</gene>
<dbReference type="InterPro" id="IPR013932">
    <property type="entry name" value="TATA-bd_TIP120"/>
</dbReference>
<feature type="region of interest" description="Disordered" evidence="4">
    <location>
        <begin position="1299"/>
        <end position="1324"/>
    </location>
</feature>
<organism evidence="6 7">
    <name type="scientific">Humicola insolens</name>
    <name type="common">Soft-rot fungus</name>
    <dbReference type="NCBI Taxonomy" id="85995"/>
    <lineage>
        <taxon>Eukaryota</taxon>
        <taxon>Fungi</taxon>
        <taxon>Dikarya</taxon>
        <taxon>Ascomycota</taxon>
        <taxon>Pezizomycotina</taxon>
        <taxon>Sordariomycetes</taxon>
        <taxon>Sordariomycetidae</taxon>
        <taxon>Sordariales</taxon>
        <taxon>Chaetomiaceae</taxon>
        <taxon>Mycothermus</taxon>
    </lineage>
</organism>
<name>A0ABR3VDW4_HUMIN</name>
<keyword evidence="7" id="KW-1185">Reference proteome</keyword>
<proteinExistence type="inferred from homology"/>
<sequence>MATTIPSNPTPQTVVQLLSKINDPDPDFRFMALNDLLTVFRIAKNDFLNHDYNTAARTVDHVVRALDDQNGEVQNQAIKCLGPLVQKITPQLVGPMMEKLCSLKLSNSVDNSIPSMSIRAVVEALPRPVRGVAPTKDVAEAYGNLSRVLIPRFLGRGGGKAAALLDPENPSSDSVDVLIEIVRCFGPMLQSFEIEALHNAVVAILEKDKGTTVVKKRAVVAISMLAHYLSDDLLAAFIKRVVSVLSQPKIKDTTRRLYITVLGSMARSIPYRFGLHLPELAPLVLRVLSEEELQAHLDEVSEGGGATLEFNEVREAALVALDAFLASCPTQMRLFTTEAIDACIRYLKFDPNYAMDEDEEMEDEEEEEDGFEYDDEFEAAGGFDDDDDASWKVRRCAAKALHTVISTRSSGDLLDSGVLYATVAPALVKRFNEREENVRLEVLSAMALLVRKTGEGLVPAFSLDEAQSDYLHQQPASRKRRRQSSVGATASFALASPSEAGLTSPTAEKAPTTGPRAELARLTPAIVKSLTKLLKGKLIPTKQASIKLLDDIVCIQRGGLEAYFDEIIGPVIDAIKPLTSVSTSASLSSAGGNASATATTLRIAALRLTSDISKYHSSAVLQPHLTKIVAGVVGVVHDRFYKISGEAIQTAEELIKAITPPRSRLTAQKYKTELHKLYEVVLDRATANDADAEVRQKAIHALGTLLARTSGSEGSTLLPDDKRKAALVCVLDRLKNETTRLAAVRAVDTAAAMAADAAQFEPQWTRQVVAELASQLRKSNRALRGSSIMALKHLALSPATKGTLDEATAQTVVEALIPVINNNDVQLLGPGLLVLARLAREMPRVVMTQQLISGLCKLLQTTVAGSVLDSLLVLVTEAGQAGQGKGLMAAFLKDVGVSGEPSIVGKVIGTLLVASGDSAGVTLDSFVKEIDNSSGDQTRSSLALAVIGEAGLRLGSRFPISPTLFLEQFANEYDKVSISAAVALGRAGAGNVKVYLPVILQSMKEKGGKQYLLLQSIKEVLHQAALSSIDIGEFSEPIWEQILAASGTEDNKAVCAECVGRMVIIDPKTYMPKLESLFHHTSPVLRAIAVQALRYTLPDDNEAFDAVLRNSLVDMLKTALADPEMEIRRHAMSTLTSAAHNKPELILTHLNQLMPFVMNETTIKPELIREVQMGPFKHIIDDGLEVRKAAYETLYALMETAFSRVSIIDLYDRIVAGLSDDNDIRALCNLMVSKLVYLDPDETTRRLDSIAEGFRKTLSVKLKENAVKQEIEKQAEANKAVLRLTLLLGDELSKAAAAHGGGSAAGPAAGPAVPGASTAGGGAGGAAGSNQVWQSYWEWVNRDFAAQLKALRDESRIGTTDAA</sequence>
<dbReference type="InterPro" id="IPR039852">
    <property type="entry name" value="CAND1/CAND2"/>
</dbReference>
<evidence type="ECO:0000256" key="1">
    <source>
        <dbReference type="ARBA" id="ARBA00007657"/>
    </source>
</evidence>
<dbReference type="Pfam" id="PF25782">
    <property type="entry name" value="TPR_CAND1"/>
    <property type="match status" value="1"/>
</dbReference>
<evidence type="ECO:0000256" key="3">
    <source>
        <dbReference type="ARBA" id="ARBA00022786"/>
    </source>
</evidence>
<dbReference type="SUPFAM" id="SSF48371">
    <property type="entry name" value="ARM repeat"/>
    <property type="match status" value="1"/>
</dbReference>
<evidence type="ECO:0000313" key="6">
    <source>
        <dbReference type="EMBL" id="KAL1840054.1"/>
    </source>
</evidence>
<dbReference type="InterPro" id="IPR016024">
    <property type="entry name" value="ARM-type_fold"/>
</dbReference>
<feature type="domain" description="TATA-binding protein interacting (TIP20)" evidence="5">
    <location>
        <begin position="1145"/>
        <end position="1341"/>
    </location>
</feature>
<feature type="compositionally biased region" description="Low complexity" evidence="4">
    <location>
        <begin position="1305"/>
        <end position="1317"/>
    </location>
</feature>
<accession>A0ABR3VDW4</accession>
<reference evidence="6 7" key="1">
    <citation type="journal article" date="2024" name="Commun. Biol.">
        <title>Comparative genomic analysis of thermophilic fungi reveals convergent evolutionary adaptations and gene losses.</title>
        <authorList>
            <person name="Steindorff A.S."/>
            <person name="Aguilar-Pontes M.V."/>
            <person name="Robinson A.J."/>
            <person name="Andreopoulos B."/>
            <person name="LaButti K."/>
            <person name="Kuo A."/>
            <person name="Mondo S."/>
            <person name="Riley R."/>
            <person name="Otillar R."/>
            <person name="Haridas S."/>
            <person name="Lipzen A."/>
            <person name="Grimwood J."/>
            <person name="Schmutz J."/>
            <person name="Clum A."/>
            <person name="Reid I.D."/>
            <person name="Moisan M.C."/>
            <person name="Butler G."/>
            <person name="Nguyen T.T.M."/>
            <person name="Dewar K."/>
            <person name="Conant G."/>
            <person name="Drula E."/>
            <person name="Henrissat B."/>
            <person name="Hansel C."/>
            <person name="Singer S."/>
            <person name="Hutchinson M.I."/>
            <person name="de Vries R.P."/>
            <person name="Natvig D.O."/>
            <person name="Powell A.J."/>
            <person name="Tsang A."/>
            <person name="Grigoriev I.V."/>
        </authorList>
    </citation>
    <scope>NUCLEOTIDE SEQUENCE [LARGE SCALE GENOMIC DNA]</scope>
    <source>
        <strain evidence="6 7">CBS 620.91</strain>
    </source>
</reference>
<evidence type="ECO:0000259" key="5">
    <source>
        <dbReference type="Pfam" id="PF08623"/>
    </source>
</evidence>
<comment type="caution">
    <text evidence="6">The sequence shown here is derived from an EMBL/GenBank/DDBJ whole genome shotgun (WGS) entry which is preliminary data.</text>
</comment>
<keyword evidence="3" id="KW-0833">Ubl conjugation pathway</keyword>